<evidence type="ECO:0000313" key="2">
    <source>
        <dbReference type="EMBL" id="MFC5745207.1"/>
    </source>
</evidence>
<protein>
    <submittedName>
        <fullName evidence="2">Scr1 family TA system antitoxin-like transcriptional regulator</fullName>
    </submittedName>
</protein>
<dbReference type="SMART" id="SM00530">
    <property type="entry name" value="HTH_XRE"/>
    <property type="match status" value="1"/>
</dbReference>
<organism evidence="2 3">
    <name type="scientific">Actinomadura rugatobispora</name>
    <dbReference type="NCBI Taxonomy" id="1994"/>
    <lineage>
        <taxon>Bacteria</taxon>
        <taxon>Bacillati</taxon>
        <taxon>Actinomycetota</taxon>
        <taxon>Actinomycetes</taxon>
        <taxon>Streptosporangiales</taxon>
        <taxon>Thermomonosporaceae</taxon>
        <taxon>Actinomadura</taxon>
    </lineage>
</organism>
<dbReference type="Pfam" id="PF13560">
    <property type="entry name" value="HTH_31"/>
    <property type="match status" value="1"/>
</dbReference>
<gene>
    <name evidence="2" type="ORF">ACFPZN_06245</name>
</gene>
<keyword evidence="3" id="KW-1185">Reference proteome</keyword>
<dbReference type="CDD" id="cd00093">
    <property type="entry name" value="HTH_XRE"/>
    <property type="match status" value="1"/>
</dbReference>
<feature type="domain" description="HTH cro/C1-type" evidence="1">
    <location>
        <begin position="21"/>
        <end position="74"/>
    </location>
</feature>
<accession>A0ABW0ZRD7</accession>
<dbReference type="InterPro" id="IPR001387">
    <property type="entry name" value="Cro/C1-type_HTH"/>
</dbReference>
<sequence length="274" mass="29774">MPQNQGDFTRDPLIRAFGAVLRAHREAAGLSRPQLAESLGCKPGWIEKMETGTKPSILSAIDLDTFFQIKEKTFQTMAEEIEQTGKHTAPPPGFKEYAKREAKASEIRGFSGLLINGLFQSEGYARTILESIEHGADIDTALAERMERKAILAGDAPPRVWHTLDEGALRRIVGSREIMREQLQALLDVSEHPRAMIQVVPLSAGYHAGLGGEFTILGFEGGASTGYTESAGVGVLIEQPAGVAGLQVRYDLLKGHALPVGESRALIRTVMEEI</sequence>
<dbReference type="InterPro" id="IPR010982">
    <property type="entry name" value="Lambda_DNA-bd_dom_sf"/>
</dbReference>
<dbReference type="InterPro" id="IPR043917">
    <property type="entry name" value="DUF5753"/>
</dbReference>
<dbReference type="PROSITE" id="PS50943">
    <property type="entry name" value="HTH_CROC1"/>
    <property type="match status" value="1"/>
</dbReference>
<dbReference type="Pfam" id="PF19054">
    <property type="entry name" value="DUF5753"/>
    <property type="match status" value="1"/>
</dbReference>
<proteinExistence type="predicted"/>
<comment type="caution">
    <text evidence="2">The sequence shown here is derived from an EMBL/GenBank/DDBJ whole genome shotgun (WGS) entry which is preliminary data.</text>
</comment>
<dbReference type="RefSeq" id="WP_378280830.1">
    <property type="nucleotide sequence ID" value="NZ_JBHSON010000006.1"/>
</dbReference>
<dbReference type="Proteomes" id="UP001596074">
    <property type="component" value="Unassembled WGS sequence"/>
</dbReference>
<dbReference type="SUPFAM" id="SSF47413">
    <property type="entry name" value="lambda repressor-like DNA-binding domains"/>
    <property type="match status" value="1"/>
</dbReference>
<dbReference type="EMBL" id="JBHSON010000006">
    <property type="protein sequence ID" value="MFC5745207.1"/>
    <property type="molecule type" value="Genomic_DNA"/>
</dbReference>
<dbReference type="Gene3D" id="1.10.260.40">
    <property type="entry name" value="lambda repressor-like DNA-binding domains"/>
    <property type="match status" value="1"/>
</dbReference>
<name>A0ABW0ZRD7_9ACTN</name>
<reference evidence="3" key="1">
    <citation type="journal article" date="2019" name="Int. J. Syst. Evol. Microbiol.">
        <title>The Global Catalogue of Microorganisms (GCM) 10K type strain sequencing project: providing services to taxonomists for standard genome sequencing and annotation.</title>
        <authorList>
            <consortium name="The Broad Institute Genomics Platform"/>
            <consortium name="The Broad Institute Genome Sequencing Center for Infectious Disease"/>
            <person name="Wu L."/>
            <person name="Ma J."/>
        </authorList>
    </citation>
    <scope>NUCLEOTIDE SEQUENCE [LARGE SCALE GENOMIC DNA]</scope>
    <source>
        <strain evidence="3">KCTC 42087</strain>
    </source>
</reference>
<evidence type="ECO:0000259" key="1">
    <source>
        <dbReference type="PROSITE" id="PS50943"/>
    </source>
</evidence>
<evidence type="ECO:0000313" key="3">
    <source>
        <dbReference type="Proteomes" id="UP001596074"/>
    </source>
</evidence>